<gene>
    <name evidence="2" type="ORF">EHYA_02020</name>
</gene>
<dbReference type="InterPro" id="IPR011701">
    <property type="entry name" value="MFS"/>
</dbReference>
<reference evidence="2 3" key="1">
    <citation type="submission" date="2018-12" db="EMBL/GenBank/DDBJ databases">
        <title>Draft genome sequence of Embleya hyalina NBRC 13850T.</title>
        <authorList>
            <person name="Komaki H."/>
            <person name="Hosoyama A."/>
            <person name="Kimura A."/>
            <person name="Ichikawa N."/>
            <person name="Tamura T."/>
        </authorList>
    </citation>
    <scope>NUCLEOTIDE SEQUENCE [LARGE SCALE GENOMIC DNA]</scope>
    <source>
        <strain evidence="2 3">NBRC 13850</strain>
    </source>
</reference>
<dbReference type="AlphaFoldDB" id="A0A401YIJ0"/>
<feature type="transmembrane region" description="Helical" evidence="1">
    <location>
        <begin position="385"/>
        <end position="407"/>
    </location>
</feature>
<accession>A0A401YIJ0</accession>
<feature type="transmembrane region" description="Helical" evidence="1">
    <location>
        <begin position="119"/>
        <end position="142"/>
    </location>
</feature>
<organism evidence="2 3">
    <name type="scientific">Embleya hyalina</name>
    <dbReference type="NCBI Taxonomy" id="516124"/>
    <lineage>
        <taxon>Bacteria</taxon>
        <taxon>Bacillati</taxon>
        <taxon>Actinomycetota</taxon>
        <taxon>Actinomycetes</taxon>
        <taxon>Kitasatosporales</taxon>
        <taxon>Streptomycetaceae</taxon>
        <taxon>Embleya</taxon>
    </lineage>
</organism>
<dbReference type="Proteomes" id="UP000286931">
    <property type="component" value="Unassembled WGS sequence"/>
</dbReference>
<feature type="transmembrane region" description="Helical" evidence="1">
    <location>
        <begin position="355"/>
        <end position="379"/>
    </location>
</feature>
<proteinExistence type="predicted"/>
<feature type="transmembrane region" description="Helical" evidence="1">
    <location>
        <begin position="96"/>
        <end position="113"/>
    </location>
</feature>
<keyword evidence="1" id="KW-0812">Transmembrane</keyword>
<feature type="transmembrane region" description="Helical" evidence="1">
    <location>
        <begin position="236"/>
        <end position="258"/>
    </location>
</feature>
<feature type="transmembrane region" description="Helical" evidence="1">
    <location>
        <begin position="162"/>
        <end position="182"/>
    </location>
</feature>
<feature type="transmembrane region" description="Helical" evidence="1">
    <location>
        <begin position="264"/>
        <end position="286"/>
    </location>
</feature>
<feature type="transmembrane region" description="Helical" evidence="1">
    <location>
        <begin position="57"/>
        <end position="75"/>
    </location>
</feature>
<evidence type="ECO:0000313" key="3">
    <source>
        <dbReference type="Proteomes" id="UP000286931"/>
    </source>
</evidence>
<dbReference type="RefSeq" id="WP_126636534.1">
    <property type="nucleotide sequence ID" value="NZ_BIFH01000015.1"/>
</dbReference>
<comment type="caution">
    <text evidence="2">The sequence shown here is derived from an EMBL/GenBank/DDBJ whole genome shotgun (WGS) entry which is preliminary data.</text>
</comment>
<feature type="transmembrane region" description="Helical" evidence="1">
    <location>
        <begin position="298"/>
        <end position="315"/>
    </location>
</feature>
<dbReference type="Gene3D" id="1.20.1250.20">
    <property type="entry name" value="MFS general substrate transporter like domains"/>
    <property type="match status" value="2"/>
</dbReference>
<dbReference type="SUPFAM" id="SSF103473">
    <property type="entry name" value="MFS general substrate transporter"/>
    <property type="match status" value="1"/>
</dbReference>
<keyword evidence="3" id="KW-1185">Reference proteome</keyword>
<keyword evidence="1" id="KW-0472">Membrane</keyword>
<sequence>MAAMPSADARSGLAPSYAAVLRIPHARRAFGAAMLGRLSYGMVGLSLLLAVKSGTGSYAVAGTVMAVFGGTSVLLSPARAGLVDRYGPRRVLPPMVGLYALLLIGLAVATWRPGVVSGWWLGFGAAAAGACVTPVGPVMRALWSELAPDPALLQRAYSLDGVAEEIVFAVGPLLVGVLVGWVPPAAGVLVSAGLIWVGTTVLVGSPVVRRVREAGSEGAGESTGGAVFGGTGLWRAVVVAGGVGVALGGIDLLAVAFAEDRGRSAAVAWILAALSVGSAVGGLAHGAVSWRVSADRRLPLLALGLGASLAAAGLSPNLYVLAAAATLTGLFVAPAITTAYLLADAAATPNTRTRVGAWVNTTLNAGTSAGAAGTGALIAHVPLPLLFPLTALPILLTAASAALGAGVGRRGRTAARIG</sequence>
<dbReference type="Pfam" id="PF07690">
    <property type="entry name" value="MFS_1"/>
    <property type="match status" value="1"/>
</dbReference>
<keyword evidence="1" id="KW-1133">Transmembrane helix</keyword>
<feature type="transmembrane region" description="Helical" evidence="1">
    <location>
        <begin position="188"/>
        <end position="208"/>
    </location>
</feature>
<dbReference type="PANTHER" id="PTHR23542">
    <property type="match status" value="1"/>
</dbReference>
<protein>
    <submittedName>
        <fullName evidence="2">MFS transporter</fullName>
    </submittedName>
</protein>
<dbReference type="OrthoDB" id="4116926at2"/>
<name>A0A401YIJ0_9ACTN</name>
<feature type="transmembrane region" description="Helical" evidence="1">
    <location>
        <begin position="29"/>
        <end position="51"/>
    </location>
</feature>
<evidence type="ECO:0000313" key="2">
    <source>
        <dbReference type="EMBL" id="GCD94359.1"/>
    </source>
</evidence>
<dbReference type="InterPro" id="IPR036259">
    <property type="entry name" value="MFS_trans_sf"/>
</dbReference>
<dbReference type="GO" id="GO:0022857">
    <property type="term" value="F:transmembrane transporter activity"/>
    <property type="evidence" value="ECO:0007669"/>
    <property type="project" value="InterPro"/>
</dbReference>
<feature type="transmembrane region" description="Helical" evidence="1">
    <location>
        <begin position="321"/>
        <end position="343"/>
    </location>
</feature>
<evidence type="ECO:0000256" key="1">
    <source>
        <dbReference type="SAM" id="Phobius"/>
    </source>
</evidence>
<dbReference type="PANTHER" id="PTHR23542:SF1">
    <property type="entry name" value="MAJOR FACILITATOR SUPERFAMILY (MFS) PROFILE DOMAIN-CONTAINING PROTEIN"/>
    <property type="match status" value="1"/>
</dbReference>
<dbReference type="EMBL" id="BIFH01000015">
    <property type="protein sequence ID" value="GCD94359.1"/>
    <property type="molecule type" value="Genomic_DNA"/>
</dbReference>